<dbReference type="EMBL" id="SMJW01000002">
    <property type="protein sequence ID" value="TDC20240.1"/>
    <property type="molecule type" value="Genomic_DNA"/>
</dbReference>
<dbReference type="AlphaFoldDB" id="A0A4R4PEL6"/>
<dbReference type="PANTHER" id="PTHR30405:SF11">
    <property type="entry name" value="RNA-GUIDED DNA ENDONUCLEASE RV2885C-RELATED"/>
    <property type="match status" value="1"/>
</dbReference>
<dbReference type="Proteomes" id="UP000295431">
    <property type="component" value="Unassembled WGS sequence"/>
</dbReference>
<reference evidence="8 9" key="1">
    <citation type="submission" date="2019-03" db="EMBL/GenBank/DDBJ databases">
        <title>Draft genome sequences of novel Actinobacteria.</title>
        <authorList>
            <person name="Sahin N."/>
            <person name="Ay H."/>
            <person name="Saygin H."/>
        </authorList>
    </citation>
    <scope>NUCLEOTIDE SEQUENCE [LARGE SCALE GENOMIC DNA]</scope>
    <source>
        <strain evidence="8 9">DSM 45347</strain>
    </source>
</reference>
<evidence type="ECO:0000256" key="2">
    <source>
        <dbReference type="ARBA" id="ARBA00011044"/>
    </source>
</evidence>
<feature type="domain" description="Probable transposase IS891/IS1136/IS1341" evidence="6">
    <location>
        <begin position="179"/>
        <end position="261"/>
    </location>
</feature>
<evidence type="ECO:0000256" key="3">
    <source>
        <dbReference type="ARBA" id="ARBA00022578"/>
    </source>
</evidence>
<proteinExistence type="inferred from homology"/>
<dbReference type="InterPro" id="IPR051399">
    <property type="entry name" value="RNA-guided_DNA_endo/Transpos"/>
</dbReference>
<dbReference type="InterPro" id="IPR010095">
    <property type="entry name" value="Cas12f1-like_TNB"/>
</dbReference>
<comment type="caution">
    <text evidence="8">The sequence shown here is derived from an EMBL/GenBank/DDBJ whole genome shotgun (WGS) entry which is preliminary data.</text>
</comment>
<dbReference type="InterPro" id="IPR001959">
    <property type="entry name" value="Transposase"/>
</dbReference>
<evidence type="ECO:0000259" key="7">
    <source>
        <dbReference type="Pfam" id="PF07282"/>
    </source>
</evidence>
<dbReference type="Pfam" id="PF01385">
    <property type="entry name" value="OrfB_IS605"/>
    <property type="match status" value="1"/>
</dbReference>
<dbReference type="NCBIfam" id="NF040570">
    <property type="entry name" value="guided_TnpB"/>
    <property type="match status" value="1"/>
</dbReference>
<keyword evidence="9" id="KW-1185">Reference proteome</keyword>
<organism evidence="8 9">
    <name type="scientific">Actinomadura bangladeshensis</name>
    <dbReference type="NCBI Taxonomy" id="453573"/>
    <lineage>
        <taxon>Bacteria</taxon>
        <taxon>Bacillati</taxon>
        <taxon>Actinomycetota</taxon>
        <taxon>Actinomycetes</taxon>
        <taxon>Streptosporangiales</taxon>
        <taxon>Thermomonosporaceae</taxon>
        <taxon>Actinomadura</taxon>
    </lineage>
</organism>
<dbReference type="GO" id="GO:0003677">
    <property type="term" value="F:DNA binding"/>
    <property type="evidence" value="ECO:0007669"/>
    <property type="project" value="UniProtKB-KW"/>
</dbReference>
<protein>
    <submittedName>
        <fullName evidence="8">Transposase</fullName>
    </submittedName>
</protein>
<keyword evidence="4" id="KW-0238">DNA-binding</keyword>
<dbReference type="Pfam" id="PF07282">
    <property type="entry name" value="Cas12f1-like_TNB"/>
    <property type="match status" value="1"/>
</dbReference>
<dbReference type="GO" id="GO:0006310">
    <property type="term" value="P:DNA recombination"/>
    <property type="evidence" value="ECO:0007669"/>
    <property type="project" value="UniProtKB-KW"/>
</dbReference>
<feature type="domain" description="Cas12f1-like TNB" evidence="7">
    <location>
        <begin position="297"/>
        <end position="363"/>
    </location>
</feature>
<dbReference type="OrthoDB" id="4278026at2"/>
<accession>A0A4R4PEL6</accession>
<name>A0A4R4PEL6_9ACTN</name>
<gene>
    <name evidence="8" type="ORF">E1284_00835</name>
</gene>
<evidence type="ECO:0000259" key="6">
    <source>
        <dbReference type="Pfam" id="PF01385"/>
    </source>
</evidence>
<evidence type="ECO:0000256" key="4">
    <source>
        <dbReference type="ARBA" id="ARBA00023125"/>
    </source>
</evidence>
<evidence type="ECO:0000256" key="5">
    <source>
        <dbReference type="ARBA" id="ARBA00023172"/>
    </source>
</evidence>
<comment type="similarity">
    <text evidence="1">In the C-terminal section; belongs to the transposase 35 family.</text>
</comment>
<evidence type="ECO:0000313" key="8">
    <source>
        <dbReference type="EMBL" id="TDC20240.1"/>
    </source>
</evidence>
<dbReference type="NCBIfam" id="TIGR01766">
    <property type="entry name" value="IS200/IS605 family accessory protein TnpB-like domain"/>
    <property type="match status" value="1"/>
</dbReference>
<evidence type="ECO:0000256" key="1">
    <source>
        <dbReference type="ARBA" id="ARBA00008761"/>
    </source>
</evidence>
<keyword evidence="5" id="KW-0233">DNA recombination</keyword>
<evidence type="ECO:0000313" key="9">
    <source>
        <dbReference type="Proteomes" id="UP000295431"/>
    </source>
</evidence>
<comment type="similarity">
    <text evidence="2">In the N-terminal section; belongs to the transposase 2 family.</text>
</comment>
<dbReference type="GO" id="GO:0032196">
    <property type="term" value="P:transposition"/>
    <property type="evidence" value="ECO:0007669"/>
    <property type="project" value="UniProtKB-KW"/>
</dbReference>
<keyword evidence="3" id="KW-0815">Transposition</keyword>
<sequence>MQVKLLPTPEQAPALEHTLHRVNTAANEVAAVAFEEFGLRCREMPLRRLCYGDLKAAGLGAQAAQHVIKRVVDAYTTLRGTIRNGRLGGPASKRRRKVESKPITFRPDAAHTFDDRNLSWQFDAGTVSIWTTAGRCKNLRFACSPDQAKMLTAHRKGESDLVHRDGKWFLLATCDVPEPEVFEPVDWVGVDRGIVNLATTSDGDNHQGRRLGRYRRWQARKRAELQAKRTRSAARLLKKRARREARHATHVNHTIAKQVVAVAARTGRGIALEELSGIRGRVTVPRDQRARLSSWPFHQLGAFIAYKARRAGVPFIEVDAAYTSQRCPRCGHTARNNRPSRDHFCCRRCGLAGPADVVAGVNVRDRACSAWVFVNMPQPTPA</sequence>
<dbReference type="PANTHER" id="PTHR30405">
    <property type="entry name" value="TRANSPOSASE"/>
    <property type="match status" value="1"/>
</dbReference>